<dbReference type="AlphaFoldDB" id="A0A5C5VI17"/>
<sequence length="390" mass="40732">MPPAPPTSCLELLQAMVRFDSVTPRTSGRPDAEQPLGAYVAGLASGWGLAVTELHVPGGAPNVLVTGPRQPDAPWWLFDSHLDTVGIEGMTIDPLGAHIEGGRLYGRGACDTKGTGAAMLWALREAAAAGTAPANLALLFTVGEEARQVGARAFLERDLAKLGWSPAAVVVGEPTQMNVVRAANGYVRIRLATHGRAAHSSSPEQGLNAISTMARAVTAIEDQYIAGLDATHPLTGRSTCSINVIRGGSEHNVVPPRCEVTIDHRLTPGQDGELALAGIRAALDALAARDNRLEYSFDDVETAPPMGPELNGPLSEHVASVLNAAGIASTVHGAPYTTNANHYGGAGLKCVVLGPGDIAQAHTKDEWISLEQLQLGVQGYRALMESLPQA</sequence>
<dbReference type="EC" id="3.5.1.16" evidence="4"/>
<dbReference type="PANTHER" id="PTHR43808">
    <property type="entry name" value="ACETYLORNITHINE DEACETYLASE"/>
    <property type="match status" value="1"/>
</dbReference>
<dbReference type="Proteomes" id="UP000316714">
    <property type="component" value="Unassembled WGS sequence"/>
</dbReference>
<dbReference type="GO" id="GO:0008777">
    <property type="term" value="F:acetylornithine deacetylase activity"/>
    <property type="evidence" value="ECO:0007669"/>
    <property type="project" value="UniProtKB-EC"/>
</dbReference>
<protein>
    <submittedName>
        <fullName evidence="4">Acetylornithine deacetylase</fullName>
        <ecNumber evidence="4">3.5.1.16</ecNumber>
    </submittedName>
</protein>
<evidence type="ECO:0000313" key="5">
    <source>
        <dbReference type="Proteomes" id="UP000316714"/>
    </source>
</evidence>
<proteinExistence type="predicted"/>
<reference evidence="4 5" key="1">
    <citation type="submission" date="2019-02" db="EMBL/GenBank/DDBJ databases">
        <title>Deep-cultivation of Planctomycetes and their phenomic and genomic characterization uncovers novel biology.</title>
        <authorList>
            <person name="Wiegand S."/>
            <person name="Jogler M."/>
            <person name="Boedeker C."/>
            <person name="Pinto D."/>
            <person name="Vollmers J."/>
            <person name="Rivas-Marin E."/>
            <person name="Kohn T."/>
            <person name="Peeters S.H."/>
            <person name="Heuer A."/>
            <person name="Rast P."/>
            <person name="Oberbeckmann S."/>
            <person name="Bunk B."/>
            <person name="Jeske O."/>
            <person name="Meyerdierks A."/>
            <person name="Storesund J.E."/>
            <person name="Kallscheuer N."/>
            <person name="Luecker S."/>
            <person name="Lage O.M."/>
            <person name="Pohl T."/>
            <person name="Merkel B.J."/>
            <person name="Hornburger P."/>
            <person name="Mueller R.-W."/>
            <person name="Bruemmer F."/>
            <person name="Labrenz M."/>
            <person name="Spormann A.M."/>
            <person name="Op Den Camp H."/>
            <person name="Overmann J."/>
            <person name="Amann R."/>
            <person name="Jetten M.S.M."/>
            <person name="Mascher T."/>
            <person name="Medema M.H."/>
            <person name="Devos D.P."/>
            <person name="Kaster A.-K."/>
            <person name="Ovreas L."/>
            <person name="Rohde M."/>
            <person name="Galperin M.Y."/>
            <person name="Jogler C."/>
        </authorList>
    </citation>
    <scope>NUCLEOTIDE SEQUENCE [LARGE SCALE GENOMIC DNA]</scope>
    <source>
        <strain evidence="4 5">KOR34</strain>
    </source>
</reference>
<accession>A0A5C5VI17</accession>
<keyword evidence="5" id="KW-1185">Reference proteome</keyword>
<dbReference type="GO" id="GO:0046872">
    <property type="term" value="F:metal ion binding"/>
    <property type="evidence" value="ECO:0007669"/>
    <property type="project" value="UniProtKB-KW"/>
</dbReference>
<dbReference type="OrthoDB" id="9792335at2"/>
<keyword evidence="1" id="KW-0479">Metal-binding</keyword>
<keyword evidence="2 4" id="KW-0378">Hydrolase</keyword>
<dbReference type="InterPro" id="IPR036264">
    <property type="entry name" value="Bact_exopeptidase_dim_dom"/>
</dbReference>
<name>A0A5C5VI17_9BACT</name>
<dbReference type="InterPro" id="IPR050072">
    <property type="entry name" value="Peptidase_M20A"/>
</dbReference>
<dbReference type="InterPro" id="IPR002933">
    <property type="entry name" value="Peptidase_M20"/>
</dbReference>
<dbReference type="Pfam" id="PF01546">
    <property type="entry name" value="Peptidase_M20"/>
    <property type="match status" value="1"/>
</dbReference>
<feature type="domain" description="Peptidase M20 dimerisation" evidence="3">
    <location>
        <begin position="184"/>
        <end position="290"/>
    </location>
</feature>
<evidence type="ECO:0000256" key="1">
    <source>
        <dbReference type="ARBA" id="ARBA00022723"/>
    </source>
</evidence>
<dbReference type="Gene3D" id="3.40.630.10">
    <property type="entry name" value="Zn peptidases"/>
    <property type="match status" value="1"/>
</dbReference>
<evidence type="ECO:0000259" key="3">
    <source>
        <dbReference type="Pfam" id="PF07687"/>
    </source>
</evidence>
<dbReference type="InterPro" id="IPR011650">
    <property type="entry name" value="Peptidase_M20_dimer"/>
</dbReference>
<dbReference type="SUPFAM" id="SSF53187">
    <property type="entry name" value="Zn-dependent exopeptidases"/>
    <property type="match status" value="1"/>
</dbReference>
<dbReference type="RefSeq" id="WP_146564853.1">
    <property type="nucleotide sequence ID" value="NZ_SIHJ01000001.1"/>
</dbReference>
<dbReference type="Pfam" id="PF07687">
    <property type="entry name" value="M20_dimer"/>
    <property type="match status" value="1"/>
</dbReference>
<evidence type="ECO:0000256" key="2">
    <source>
        <dbReference type="ARBA" id="ARBA00022801"/>
    </source>
</evidence>
<comment type="caution">
    <text evidence="4">The sequence shown here is derived from an EMBL/GenBank/DDBJ whole genome shotgun (WGS) entry which is preliminary data.</text>
</comment>
<dbReference type="SUPFAM" id="SSF55031">
    <property type="entry name" value="Bacterial exopeptidase dimerisation domain"/>
    <property type="match status" value="1"/>
</dbReference>
<dbReference type="EMBL" id="SIHJ01000001">
    <property type="protein sequence ID" value="TWT37519.1"/>
    <property type="molecule type" value="Genomic_DNA"/>
</dbReference>
<gene>
    <name evidence="4" type="primary">argE</name>
    <name evidence="4" type="ORF">KOR34_24710</name>
</gene>
<evidence type="ECO:0000313" key="4">
    <source>
        <dbReference type="EMBL" id="TWT37519.1"/>
    </source>
</evidence>
<organism evidence="4 5">
    <name type="scientific">Posidoniimonas corsicana</name>
    <dbReference type="NCBI Taxonomy" id="1938618"/>
    <lineage>
        <taxon>Bacteria</taxon>
        <taxon>Pseudomonadati</taxon>
        <taxon>Planctomycetota</taxon>
        <taxon>Planctomycetia</taxon>
        <taxon>Pirellulales</taxon>
        <taxon>Lacipirellulaceae</taxon>
        <taxon>Posidoniimonas</taxon>
    </lineage>
</organism>
<dbReference type="Gene3D" id="3.30.70.360">
    <property type="match status" value="1"/>
</dbReference>